<dbReference type="SUPFAM" id="SSF53335">
    <property type="entry name" value="S-adenosyl-L-methionine-dependent methyltransferases"/>
    <property type="match status" value="1"/>
</dbReference>
<accession>A0ABS2SS97</accession>
<evidence type="ECO:0000313" key="5">
    <source>
        <dbReference type="Proteomes" id="UP001179280"/>
    </source>
</evidence>
<evidence type="ECO:0000313" key="4">
    <source>
        <dbReference type="EMBL" id="MBM7838066.1"/>
    </source>
</evidence>
<evidence type="ECO:0000259" key="3">
    <source>
        <dbReference type="Pfam" id="PF13649"/>
    </source>
</evidence>
<dbReference type="CDD" id="cd02440">
    <property type="entry name" value="AdoMet_MTases"/>
    <property type="match status" value="1"/>
</dbReference>
<dbReference type="EMBL" id="JAFBCV010000003">
    <property type="protein sequence ID" value="MBM7838066.1"/>
    <property type="molecule type" value="Genomic_DNA"/>
</dbReference>
<dbReference type="Proteomes" id="UP001179280">
    <property type="component" value="Unassembled WGS sequence"/>
</dbReference>
<dbReference type="InterPro" id="IPR041698">
    <property type="entry name" value="Methyltransf_25"/>
</dbReference>
<sequence>MSYTHFAQLYDQLMDHVDYNQWLNYMKQTLKRENLSGLSVLDLGCGTGELLVRLKQAGVHVTGVDLSEDMLAIAQKKLTASGFNCQLLQGDMSELAAIGSFDVVSIFCDSLNYLSNENEVKKTFANCFNLINDGGWLLFDVHSPYKINQFIDATFAEADDEISYIWNSFQGEEPLSIEHELTFFVKQKNGSYDRLEELHKERSYAVHQYETWLKQAGFLTIQVTADFSMNQPSETSERLFFACRKKEAGL</sequence>
<dbReference type="RefSeq" id="WP_204465194.1">
    <property type="nucleotide sequence ID" value="NZ_JAFBCV010000003.1"/>
</dbReference>
<dbReference type="InterPro" id="IPR029063">
    <property type="entry name" value="SAM-dependent_MTases_sf"/>
</dbReference>
<dbReference type="Gene3D" id="3.40.50.150">
    <property type="entry name" value="Vaccinia Virus protein VP39"/>
    <property type="match status" value="1"/>
</dbReference>
<proteinExistence type="predicted"/>
<keyword evidence="1" id="KW-0489">Methyltransferase</keyword>
<organism evidence="4 5">
    <name type="scientific">Shouchella xiaoxiensis</name>
    <dbReference type="NCBI Taxonomy" id="766895"/>
    <lineage>
        <taxon>Bacteria</taxon>
        <taxon>Bacillati</taxon>
        <taxon>Bacillota</taxon>
        <taxon>Bacilli</taxon>
        <taxon>Bacillales</taxon>
        <taxon>Bacillaceae</taxon>
        <taxon>Shouchella</taxon>
    </lineage>
</organism>
<dbReference type="PANTHER" id="PTHR43861">
    <property type="entry name" value="TRANS-ACONITATE 2-METHYLTRANSFERASE-RELATED"/>
    <property type="match status" value="1"/>
</dbReference>
<dbReference type="PANTHER" id="PTHR43861:SF1">
    <property type="entry name" value="TRANS-ACONITATE 2-METHYLTRANSFERASE"/>
    <property type="match status" value="1"/>
</dbReference>
<evidence type="ECO:0000256" key="2">
    <source>
        <dbReference type="ARBA" id="ARBA00022679"/>
    </source>
</evidence>
<evidence type="ECO:0000256" key="1">
    <source>
        <dbReference type="ARBA" id="ARBA00022603"/>
    </source>
</evidence>
<protein>
    <submittedName>
        <fullName evidence="4">Ubiquinone/menaquinone biosynthesis C-methylase UbiE</fullName>
    </submittedName>
</protein>
<dbReference type="Gene3D" id="2.20.25.110">
    <property type="entry name" value="S-adenosyl-L-methionine-dependent methyltransferases"/>
    <property type="match status" value="1"/>
</dbReference>
<keyword evidence="4" id="KW-0830">Ubiquinone</keyword>
<reference evidence="4" key="1">
    <citation type="submission" date="2021-01" db="EMBL/GenBank/DDBJ databases">
        <title>Genomic Encyclopedia of Type Strains, Phase IV (KMG-IV): sequencing the most valuable type-strain genomes for metagenomic binning, comparative biology and taxonomic classification.</title>
        <authorList>
            <person name="Goeker M."/>
        </authorList>
    </citation>
    <scope>NUCLEOTIDE SEQUENCE</scope>
    <source>
        <strain evidence="4">DSM 21943</strain>
    </source>
</reference>
<keyword evidence="5" id="KW-1185">Reference proteome</keyword>
<gene>
    <name evidence="4" type="ORF">JOC54_001297</name>
</gene>
<dbReference type="Pfam" id="PF13649">
    <property type="entry name" value="Methyltransf_25"/>
    <property type="match status" value="1"/>
</dbReference>
<feature type="domain" description="Methyltransferase" evidence="3">
    <location>
        <begin position="40"/>
        <end position="135"/>
    </location>
</feature>
<name>A0ABS2SS97_9BACI</name>
<keyword evidence="2" id="KW-0808">Transferase</keyword>
<comment type="caution">
    <text evidence="4">The sequence shown here is derived from an EMBL/GenBank/DDBJ whole genome shotgun (WGS) entry which is preliminary data.</text>
</comment>